<dbReference type="PANTHER" id="PTHR12069:SF0">
    <property type="entry name" value="DNA-DIRECTED RNA POLYMERASE III SUBUNIT RPC5"/>
    <property type="match status" value="1"/>
</dbReference>
<accession>A0A1A8ZF62</accession>
<evidence type="ECO:0008006" key="4">
    <source>
        <dbReference type="Google" id="ProtNLM"/>
    </source>
</evidence>
<evidence type="ECO:0000256" key="1">
    <source>
        <dbReference type="SAM" id="MobiDB-lite"/>
    </source>
</evidence>
<protein>
    <recommendedName>
        <fullName evidence="4">DNA-directed RNA polymerase III subunit RPC5</fullName>
    </recommendedName>
</protein>
<dbReference type="GO" id="GO:0042797">
    <property type="term" value="P:tRNA transcription by RNA polymerase III"/>
    <property type="evidence" value="ECO:0007669"/>
    <property type="project" value="TreeGrafter"/>
</dbReference>
<sequence>MNDDLKELSKYEYEEGSDKDSKASTSDNEEIEEEIDIYLNNVNENNLNNISTYLIQYPLRPKYRPYHFTNSVKNIYKSKTYNKLRHIKSNFNPNEETYLFEYKLHQYMKEDIHQCSTTYKDEHKDKNISRLLSTSVLCDYVTNCVCVFQYNEIKKKKEIFMIPLKRIYQFKPCYDNIKVDPNCEDKKNEKELSTPINNAKENGETTEGGNRTGENSSTNVVEDKWTHIANIYDPESGEAQEIMNLFTTLGGGNIVGNGMGIEKNEEREEGIKSSSRRDEAKQIIFNRDEGSYLDHMCRNSKEDTYNHLIHDVGKRERKYKDTVRGNNLYKNEEDIMSNLNMLYFISLNLDEQILKIMRMKNVQRFSEIQKIIKKDVDNETLLRTIRKYCVTIMGLWVIKSKYLYKFLKCKEKKTEKEKEAKKKGEIFSYIDYKIRVRDLLLVIVYKQVEPLIMKFIKDFKSGITSADMTKVHNKNGNNSQNYENNILNGSNNINPTDNPMKKINTTTSIMMENFEKATNLPNSVLVDIFSPLCEYRYTGYFFRHRMDEQFIASNINLCLFYNEKWKKKMMKVAKIIQTYKNSKMVINDFRLDIRMLEKKIIDLLHNNSIPFDDLYDSIKKEVKNINVDIQSFVQALNNIGTHINNIWFLRIENETEFNKCRNAVINMYHNNHNSILSKREIINIVETYIKSPLTIPDIYFRNILKEFCQDVIATRGEATSGEATPGEATPGEATPGEATPGEATPGEATPGEATPGEATPAEKLRQMERKPYSPHGSFFTLF</sequence>
<dbReference type="AlphaFoldDB" id="A0A1A8ZF62"/>
<feature type="region of interest" description="Disordered" evidence="1">
    <location>
        <begin position="1"/>
        <end position="29"/>
    </location>
</feature>
<evidence type="ECO:0000313" key="2">
    <source>
        <dbReference type="EMBL" id="SBT42515.1"/>
    </source>
</evidence>
<dbReference type="InterPro" id="IPR006886">
    <property type="entry name" value="RNA_pol_III_Rpc5"/>
</dbReference>
<proteinExistence type="predicted"/>
<dbReference type="EMBL" id="FLRD01000124">
    <property type="protein sequence ID" value="SBT42515.1"/>
    <property type="molecule type" value="Genomic_DNA"/>
</dbReference>
<dbReference type="Proteomes" id="UP000078555">
    <property type="component" value="Unassembled WGS sequence"/>
</dbReference>
<feature type="region of interest" description="Disordered" evidence="1">
    <location>
        <begin position="717"/>
        <end position="782"/>
    </location>
</feature>
<feature type="compositionally biased region" description="Basic and acidic residues" evidence="1">
    <location>
        <begin position="1"/>
        <end position="22"/>
    </location>
</feature>
<feature type="compositionally biased region" description="Low complexity" evidence="1">
    <location>
        <begin position="205"/>
        <end position="215"/>
    </location>
</feature>
<dbReference type="Pfam" id="PF04801">
    <property type="entry name" value="RPC5"/>
    <property type="match status" value="1"/>
</dbReference>
<feature type="region of interest" description="Disordered" evidence="1">
    <location>
        <begin position="184"/>
        <end position="218"/>
    </location>
</feature>
<name>A0A1A8ZF62_PLAOA</name>
<dbReference type="GO" id="GO:0005666">
    <property type="term" value="C:RNA polymerase III complex"/>
    <property type="evidence" value="ECO:0007669"/>
    <property type="project" value="TreeGrafter"/>
</dbReference>
<evidence type="ECO:0000313" key="3">
    <source>
        <dbReference type="Proteomes" id="UP000078555"/>
    </source>
</evidence>
<feature type="compositionally biased region" description="Basic and acidic residues" evidence="1">
    <location>
        <begin position="760"/>
        <end position="771"/>
    </location>
</feature>
<dbReference type="PANTHER" id="PTHR12069">
    <property type="entry name" value="DNA-DIRECTED RNA POLYMERASES III 80 KDA POLYPEPTIDE RNA POLYMERASE III SUBUNIT 5"/>
    <property type="match status" value="1"/>
</dbReference>
<organism evidence="2 3">
    <name type="scientific">Plasmodium ovale wallikeri</name>
    <dbReference type="NCBI Taxonomy" id="864142"/>
    <lineage>
        <taxon>Eukaryota</taxon>
        <taxon>Sar</taxon>
        <taxon>Alveolata</taxon>
        <taxon>Apicomplexa</taxon>
        <taxon>Aconoidasida</taxon>
        <taxon>Haemosporida</taxon>
        <taxon>Plasmodiidae</taxon>
        <taxon>Plasmodium</taxon>
        <taxon>Plasmodium (Plasmodium)</taxon>
    </lineage>
</organism>
<reference evidence="3" key="1">
    <citation type="submission" date="2016-05" db="EMBL/GenBank/DDBJ databases">
        <authorList>
            <person name="Naeem Raeece"/>
        </authorList>
    </citation>
    <scope>NUCLEOTIDE SEQUENCE [LARGE SCALE GENOMIC DNA]</scope>
</reference>
<gene>
    <name evidence="2" type="ORF">POVWA1_046090</name>
</gene>
<keyword evidence="3" id="KW-1185">Reference proteome</keyword>